<dbReference type="AlphaFoldDB" id="A0A1P8N0J2"/>
<accession>A0A1P8N0J2</accession>
<dbReference type="STRING" id="299262.BWR18_11530"/>
<dbReference type="EMBL" id="CP019312">
    <property type="protein sequence ID" value="APX13844.1"/>
    <property type="molecule type" value="Genomic_DNA"/>
</dbReference>
<dbReference type="PANTHER" id="PTHR40590">
    <property type="entry name" value="CYTOPLASMIC PROTEIN-RELATED"/>
    <property type="match status" value="1"/>
</dbReference>
<evidence type="ECO:0008006" key="3">
    <source>
        <dbReference type="Google" id="ProtNLM"/>
    </source>
</evidence>
<organism evidence="1 2">
    <name type="scientific">Tateyamaria omphalii</name>
    <dbReference type="NCBI Taxonomy" id="299262"/>
    <lineage>
        <taxon>Bacteria</taxon>
        <taxon>Pseudomonadati</taxon>
        <taxon>Pseudomonadota</taxon>
        <taxon>Alphaproteobacteria</taxon>
        <taxon>Rhodobacterales</taxon>
        <taxon>Roseobacteraceae</taxon>
        <taxon>Tateyamaria</taxon>
    </lineage>
</organism>
<dbReference type="Pfam" id="PF01963">
    <property type="entry name" value="TraB_PrgY_gumN"/>
    <property type="match status" value="1"/>
</dbReference>
<dbReference type="KEGG" id="tom:BWR18_11530"/>
<dbReference type="InterPro" id="IPR002816">
    <property type="entry name" value="TraB/PrgY/GumN_fam"/>
</dbReference>
<evidence type="ECO:0000313" key="2">
    <source>
        <dbReference type="Proteomes" id="UP000186336"/>
    </source>
</evidence>
<dbReference type="PANTHER" id="PTHR40590:SF1">
    <property type="entry name" value="CYTOPLASMIC PROTEIN"/>
    <property type="match status" value="1"/>
</dbReference>
<dbReference type="InterPro" id="IPR047111">
    <property type="entry name" value="YbaP-like"/>
</dbReference>
<name>A0A1P8N0J2_9RHOB</name>
<proteinExistence type="predicted"/>
<dbReference type="Proteomes" id="UP000186336">
    <property type="component" value="Chromosome"/>
</dbReference>
<reference evidence="1 2" key="1">
    <citation type="submission" date="2017-01" db="EMBL/GenBank/DDBJ databases">
        <title>Complete genome of Tateyamaria omphalii DOK1-4 isolated from seawater in Dokdo.</title>
        <authorList>
            <person name="Kim J.H."/>
            <person name="Chi W.-J."/>
        </authorList>
    </citation>
    <scope>NUCLEOTIDE SEQUENCE [LARGE SCALE GENOMIC DNA]</scope>
    <source>
        <strain evidence="1 2">DOK1-4</strain>
    </source>
</reference>
<dbReference type="CDD" id="cd14789">
    <property type="entry name" value="Tiki"/>
    <property type="match status" value="1"/>
</dbReference>
<sequence length="320" mass="35084">MAMMAPVALHAACSGADLRPQLSTEARAEIAERTAALPFPEGNHWRATRGDQTITVIGTMHLHDPRMNDIVDRLAPTLASTDLLLVEITAEEEAALLNAVSTDPTIAFITDGPSLIDRVSPKIWAVLAEAAQKRGVPPFMAAKYQPWFLSMTLSIAPCAMADLHAGRVGLDKMIMAKARQADVPIMALETHREMIDLLAADPVDEQVRFLPLAAQMEGTVDDATATTIAAYFEEQHGALLAFSRVFTRDQIDFPPAEFEALFDEMMGTLLDRRNLLWMDRIDARDERSIVIAVGAAHLGGETGVLKQLETRGFTLQRQPF</sequence>
<gene>
    <name evidence="1" type="ORF">BWR18_11530</name>
</gene>
<keyword evidence="2" id="KW-1185">Reference proteome</keyword>
<evidence type="ECO:0000313" key="1">
    <source>
        <dbReference type="EMBL" id="APX13844.1"/>
    </source>
</evidence>
<protein>
    <recommendedName>
        <fullName evidence="3">TraB/GumN family protein</fullName>
    </recommendedName>
</protein>